<dbReference type="GO" id="GO:0030041">
    <property type="term" value="P:actin filament polymerization"/>
    <property type="evidence" value="ECO:0007669"/>
    <property type="project" value="TreeGrafter"/>
</dbReference>
<dbReference type="Gene3D" id="2.30.30.40">
    <property type="entry name" value="SH3 Domains"/>
    <property type="match status" value="2"/>
</dbReference>
<accession>A0A7S1PFJ0</accession>
<dbReference type="CDD" id="cd00174">
    <property type="entry name" value="SH3"/>
    <property type="match status" value="1"/>
</dbReference>
<dbReference type="GO" id="GO:0008017">
    <property type="term" value="F:microtubule binding"/>
    <property type="evidence" value="ECO:0007669"/>
    <property type="project" value="TreeGrafter"/>
</dbReference>
<evidence type="ECO:0000259" key="8">
    <source>
        <dbReference type="PROSITE" id="PS50002"/>
    </source>
</evidence>
<evidence type="ECO:0000256" key="6">
    <source>
        <dbReference type="SAM" id="Coils"/>
    </source>
</evidence>
<keyword evidence="6" id="KW-0175">Coiled coil</keyword>
<gene>
    <name evidence="9" type="ORF">PCOS0759_LOCUS1543</name>
</gene>
<dbReference type="SUPFAM" id="SSF103657">
    <property type="entry name" value="BAR/IMD domain-like"/>
    <property type="match status" value="1"/>
</dbReference>
<feature type="coiled-coil region" evidence="6">
    <location>
        <begin position="166"/>
        <end position="197"/>
    </location>
</feature>
<evidence type="ECO:0000313" key="9">
    <source>
        <dbReference type="EMBL" id="CAD9078311.1"/>
    </source>
</evidence>
<dbReference type="GO" id="GO:0005737">
    <property type="term" value="C:cytoplasm"/>
    <property type="evidence" value="ECO:0007669"/>
    <property type="project" value="TreeGrafter"/>
</dbReference>
<dbReference type="PROSITE" id="PS50002">
    <property type="entry name" value="SH3"/>
    <property type="match status" value="2"/>
</dbReference>
<feature type="domain" description="SH3" evidence="8">
    <location>
        <begin position="420"/>
        <end position="480"/>
    </location>
</feature>
<dbReference type="InterPro" id="IPR036028">
    <property type="entry name" value="SH3-like_dom_sf"/>
</dbReference>
<evidence type="ECO:0000256" key="2">
    <source>
        <dbReference type="ARBA" id="ARBA00022443"/>
    </source>
</evidence>
<keyword evidence="3" id="KW-0963">Cytoplasm</keyword>
<keyword evidence="2 5" id="KW-0728">SH3 domain</keyword>
<dbReference type="Pfam" id="PF00018">
    <property type="entry name" value="SH3_1"/>
    <property type="match status" value="2"/>
</dbReference>
<dbReference type="PANTHER" id="PTHR23065">
    <property type="entry name" value="PROLINE-SERINE-THREONINE PHOSPHATASE INTERACTING PROTEIN 1"/>
    <property type="match status" value="1"/>
</dbReference>
<dbReference type="PRINTS" id="PR00499">
    <property type="entry name" value="P67PHOX"/>
</dbReference>
<dbReference type="SUPFAM" id="SSF50044">
    <property type="entry name" value="SH3-domain"/>
    <property type="match status" value="2"/>
</dbReference>
<proteinExistence type="predicted"/>
<reference evidence="9" key="1">
    <citation type="submission" date="2021-01" db="EMBL/GenBank/DDBJ databases">
        <authorList>
            <person name="Corre E."/>
            <person name="Pelletier E."/>
            <person name="Niang G."/>
            <person name="Scheremetjew M."/>
            <person name="Finn R."/>
            <person name="Kale V."/>
            <person name="Holt S."/>
            <person name="Cochrane G."/>
            <person name="Meng A."/>
            <person name="Brown T."/>
            <person name="Cohen L."/>
        </authorList>
    </citation>
    <scope>NUCLEOTIDE SEQUENCE</scope>
    <source>
        <strain evidence="9">WS</strain>
    </source>
</reference>
<dbReference type="GO" id="GO:0016050">
    <property type="term" value="P:vesicle organization"/>
    <property type="evidence" value="ECO:0007669"/>
    <property type="project" value="TreeGrafter"/>
</dbReference>
<dbReference type="EMBL" id="HBGD01001841">
    <property type="protein sequence ID" value="CAD9078311.1"/>
    <property type="molecule type" value="Transcribed_RNA"/>
</dbReference>
<evidence type="ECO:0000256" key="4">
    <source>
        <dbReference type="ARBA" id="ARBA00022553"/>
    </source>
</evidence>
<dbReference type="AlphaFoldDB" id="A0A7S1PFJ0"/>
<comment type="subcellular location">
    <subcellularLocation>
        <location evidence="1">Cytoplasm</location>
    </subcellularLocation>
</comment>
<organism evidence="9">
    <name type="scientific">Percolomonas cosmopolitus</name>
    <dbReference type="NCBI Taxonomy" id="63605"/>
    <lineage>
        <taxon>Eukaryota</taxon>
        <taxon>Discoba</taxon>
        <taxon>Heterolobosea</taxon>
        <taxon>Tetramitia</taxon>
        <taxon>Eutetramitia</taxon>
        <taxon>Percolomonadidae</taxon>
        <taxon>Percolomonas</taxon>
    </lineage>
</organism>
<feature type="domain" description="SH3" evidence="8">
    <location>
        <begin position="340"/>
        <end position="401"/>
    </location>
</feature>
<dbReference type="SMART" id="SM00326">
    <property type="entry name" value="SH3"/>
    <property type="match status" value="2"/>
</dbReference>
<evidence type="ECO:0000256" key="1">
    <source>
        <dbReference type="ARBA" id="ARBA00004496"/>
    </source>
</evidence>
<evidence type="ECO:0000256" key="7">
    <source>
        <dbReference type="SAM" id="MobiDB-lite"/>
    </source>
</evidence>
<feature type="coiled-coil region" evidence="6">
    <location>
        <begin position="111"/>
        <end position="138"/>
    </location>
</feature>
<dbReference type="Gene3D" id="1.20.1270.60">
    <property type="entry name" value="Arfaptin homology (AH) domain/BAR domain"/>
    <property type="match status" value="1"/>
</dbReference>
<protein>
    <recommendedName>
        <fullName evidence="8">SH3 domain-containing protein</fullName>
    </recommendedName>
</protein>
<keyword evidence="4" id="KW-0597">Phosphoprotein</keyword>
<dbReference type="PANTHER" id="PTHR23065:SF7">
    <property type="entry name" value="NOSTRIN, ISOFORM H"/>
    <property type="match status" value="1"/>
</dbReference>
<evidence type="ECO:0000256" key="5">
    <source>
        <dbReference type="PROSITE-ProRule" id="PRU00192"/>
    </source>
</evidence>
<name>A0A7S1PFJ0_9EUKA</name>
<dbReference type="InterPro" id="IPR027267">
    <property type="entry name" value="AH/BAR_dom_sf"/>
</dbReference>
<evidence type="ECO:0000256" key="3">
    <source>
        <dbReference type="ARBA" id="ARBA00022490"/>
    </source>
</evidence>
<sequence>MSENLTYSTHLWNNFLNITSLYSKQKEWMKGNYHSWKHEAETVMKTGRYYEKISKKGFASEAVGDLPNQIDDALKEFYAHVAEKMIEQANLFDKELFQELKDIKYQVAAIIKDNTALEKKLEKELKNAQLQTQTAQKQDETQGKTLMRLAEARRGIDESTTPPKKLEKINKQLHAAKENAQRARVNYEKQVSNLQSIDSRYHSEMKDMLDSMQKFDEERLQKTKDIFIRYAEKQAEAAREILTRAEQLKESIAHTSPDETVQVFIRDNKTTATRPAPDTFQPYFSEASKMDELVDQAIGSSNGFASTTPSTPVSATAAGNSLSTRSSLALSVAPSIEEPQLIKKVKAIYEYSPEKSDEIELMEGDIVEVYRQNDDGWWQGKNQRTNKVGDFPSNFCEEFNEPIKKVTPPPPPVATNQNSTEKTRSKALYDYDAQDPSELSFKEGDELNIIQFFDDGWVFAESAKSGQRGLCPLNYTSYEG</sequence>
<feature type="region of interest" description="Disordered" evidence="7">
    <location>
        <begin position="401"/>
        <end position="424"/>
    </location>
</feature>
<dbReference type="GO" id="GO:0031982">
    <property type="term" value="C:vesicle"/>
    <property type="evidence" value="ECO:0007669"/>
    <property type="project" value="TreeGrafter"/>
</dbReference>
<dbReference type="GO" id="GO:0005886">
    <property type="term" value="C:plasma membrane"/>
    <property type="evidence" value="ECO:0007669"/>
    <property type="project" value="TreeGrafter"/>
</dbReference>
<dbReference type="InterPro" id="IPR001452">
    <property type="entry name" value="SH3_domain"/>
</dbReference>
<dbReference type="PRINTS" id="PR00452">
    <property type="entry name" value="SH3DOMAIN"/>
</dbReference>